<dbReference type="PANTHER" id="PTHR32089">
    <property type="entry name" value="METHYL-ACCEPTING CHEMOTAXIS PROTEIN MCPB"/>
    <property type="match status" value="1"/>
</dbReference>
<proteinExistence type="predicted"/>
<feature type="transmembrane region" description="Helical" evidence="3">
    <location>
        <begin position="12"/>
        <end position="36"/>
    </location>
</feature>
<dbReference type="Gene3D" id="1.10.287.950">
    <property type="entry name" value="Methyl-accepting chemotaxis protein"/>
    <property type="match status" value="1"/>
</dbReference>
<keyword evidence="1 2" id="KW-0807">Transducer</keyword>
<dbReference type="Pfam" id="PF00015">
    <property type="entry name" value="MCPsignal"/>
    <property type="match status" value="1"/>
</dbReference>
<evidence type="ECO:0000256" key="3">
    <source>
        <dbReference type="SAM" id="Phobius"/>
    </source>
</evidence>
<keyword evidence="3" id="KW-1133">Transmembrane helix</keyword>
<accession>A0A7C3ZK54</accession>
<comment type="caution">
    <text evidence="5">The sequence shown here is derived from an EMBL/GenBank/DDBJ whole genome shotgun (WGS) entry which is preliminary data.</text>
</comment>
<dbReference type="GO" id="GO:0007165">
    <property type="term" value="P:signal transduction"/>
    <property type="evidence" value="ECO:0007669"/>
    <property type="project" value="UniProtKB-KW"/>
</dbReference>
<feature type="domain" description="Methyl-accepting transducer" evidence="4">
    <location>
        <begin position="111"/>
        <end position="347"/>
    </location>
</feature>
<name>A0A7C3ZK54_9CYAN</name>
<dbReference type="InterPro" id="IPR004089">
    <property type="entry name" value="MCPsignal_dom"/>
</dbReference>
<gene>
    <name evidence="5" type="ORF">ENR15_09485</name>
</gene>
<evidence type="ECO:0000313" key="5">
    <source>
        <dbReference type="EMBL" id="HGG00862.1"/>
    </source>
</evidence>
<dbReference type="SMART" id="SM00283">
    <property type="entry name" value="MA"/>
    <property type="match status" value="1"/>
</dbReference>
<dbReference type="EMBL" id="DSPX01000095">
    <property type="protein sequence ID" value="HGG00862.1"/>
    <property type="molecule type" value="Genomic_DNA"/>
</dbReference>
<keyword evidence="3" id="KW-0472">Membrane</keyword>
<dbReference type="PANTHER" id="PTHR32089:SF112">
    <property type="entry name" value="LYSOZYME-LIKE PROTEIN-RELATED"/>
    <property type="match status" value="1"/>
</dbReference>
<organism evidence="5">
    <name type="scientific">Planktothricoides sp. SpSt-374</name>
    <dbReference type="NCBI Taxonomy" id="2282167"/>
    <lineage>
        <taxon>Bacteria</taxon>
        <taxon>Bacillati</taxon>
        <taxon>Cyanobacteriota</taxon>
        <taxon>Cyanophyceae</taxon>
        <taxon>Oscillatoriophycideae</taxon>
        <taxon>Oscillatoriales</taxon>
        <taxon>Oscillatoriaceae</taxon>
        <taxon>Planktothricoides</taxon>
    </lineage>
</organism>
<reference evidence="5" key="1">
    <citation type="journal article" date="2020" name="mSystems">
        <title>Genome- and Community-Level Interaction Insights into Carbon Utilization and Element Cycling Functions of Hydrothermarchaeota in Hydrothermal Sediment.</title>
        <authorList>
            <person name="Zhou Z."/>
            <person name="Liu Y."/>
            <person name="Xu W."/>
            <person name="Pan J."/>
            <person name="Luo Z.H."/>
            <person name="Li M."/>
        </authorList>
    </citation>
    <scope>NUCLEOTIDE SEQUENCE [LARGE SCALE GENOMIC DNA]</scope>
    <source>
        <strain evidence="5">SpSt-374</strain>
    </source>
</reference>
<sequence>MFTSLKNRKIGTYIWLISIPSLAGFFLLLGLVYYHFQSQNQLIKNLTNQIESQAKLNPSQSGLLTDVTTEQTKSLENIYFMLKVLTLIEIGCIFWSVSAMISGVTKRVEQMAGEMAASAANITQNIQAQEGMAMEQASSVNETTATIDELGASARQTAQQTEGVAAAARRALDLAEIGMKAVDKTLAEMSTLNTTVSAIAEKTARLSQQISQIRNISSLVGDLASQTNMLALNAAVEAVRAGEHGKGFAVVASEIRKLADQSQKSTERISILVADIQTAINSTVLVTEKGTNTVATTVKIAEDTAGAFQGVTSAIDNITVSTEQISLSANQQAIAIGQVANAMNDLNGLALQTAKAIVEVKASTEQLNSLAQYMKTIA</sequence>
<evidence type="ECO:0000259" key="4">
    <source>
        <dbReference type="PROSITE" id="PS50111"/>
    </source>
</evidence>
<evidence type="ECO:0000256" key="1">
    <source>
        <dbReference type="ARBA" id="ARBA00023224"/>
    </source>
</evidence>
<protein>
    <submittedName>
        <fullName evidence="5">Chemotaxis protein</fullName>
    </submittedName>
</protein>
<dbReference type="AlphaFoldDB" id="A0A7C3ZK54"/>
<keyword evidence="3" id="KW-0812">Transmembrane</keyword>
<evidence type="ECO:0000256" key="2">
    <source>
        <dbReference type="PROSITE-ProRule" id="PRU00284"/>
    </source>
</evidence>
<dbReference type="PROSITE" id="PS50111">
    <property type="entry name" value="CHEMOTAXIS_TRANSDUC_2"/>
    <property type="match status" value="1"/>
</dbReference>
<dbReference type="GO" id="GO:0016020">
    <property type="term" value="C:membrane"/>
    <property type="evidence" value="ECO:0007669"/>
    <property type="project" value="InterPro"/>
</dbReference>
<dbReference type="SUPFAM" id="SSF58104">
    <property type="entry name" value="Methyl-accepting chemotaxis protein (MCP) signaling domain"/>
    <property type="match status" value="1"/>
</dbReference>